<dbReference type="RefSeq" id="WP_154071273.1">
    <property type="nucleotide sequence ID" value="NZ_LT670844.1"/>
</dbReference>
<name>A0A1M6PV35_9BRAD</name>
<reference evidence="1 2" key="1">
    <citation type="submission" date="2016-11" db="EMBL/GenBank/DDBJ databases">
        <authorList>
            <person name="Jaros S."/>
            <person name="Januszkiewicz K."/>
            <person name="Wedrychowicz H."/>
        </authorList>
    </citation>
    <scope>NUCLEOTIDE SEQUENCE [LARGE SCALE GENOMIC DNA]</scope>
    <source>
        <strain evidence="1 2">GAS499</strain>
    </source>
</reference>
<organism evidence="1 2">
    <name type="scientific">Bradyrhizobium lablabi</name>
    <dbReference type="NCBI Taxonomy" id="722472"/>
    <lineage>
        <taxon>Bacteria</taxon>
        <taxon>Pseudomonadati</taxon>
        <taxon>Pseudomonadota</taxon>
        <taxon>Alphaproteobacteria</taxon>
        <taxon>Hyphomicrobiales</taxon>
        <taxon>Nitrobacteraceae</taxon>
        <taxon>Bradyrhizobium</taxon>
    </lineage>
</organism>
<gene>
    <name evidence="1" type="ORF">SAMN05444159_2464</name>
</gene>
<sequence>MVRSLAAIDDRSVVVPVAIAVVIFLDDDGFAVSVPVLVAITDIPAVTIPVAVPIMPGADGYAIRPDTNANFFRARGHGYADLTPPIPCRKGRYDKP</sequence>
<proteinExistence type="predicted"/>
<dbReference type="Proteomes" id="UP000189935">
    <property type="component" value="Chromosome I"/>
</dbReference>
<accession>A0A1M6PV35</accession>
<dbReference type="EMBL" id="LT670844">
    <property type="protein sequence ID" value="SHK11834.1"/>
    <property type="molecule type" value="Genomic_DNA"/>
</dbReference>
<protein>
    <submittedName>
        <fullName evidence="1">Uncharacterized protein</fullName>
    </submittedName>
</protein>
<evidence type="ECO:0000313" key="1">
    <source>
        <dbReference type="EMBL" id="SHK11834.1"/>
    </source>
</evidence>
<evidence type="ECO:0000313" key="2">
    <source>
        <dbReference type="Proteomes" id="UP000189935"/>
    </source>
</evidence>
<dbReference type="AlphaFoldDB" id="A0A1M6PV35"/>